<dbReference type="RefSeq" id="WP_166282957.1">
    <property type="nucleotide sequence ID" value="NZ_JAANNP010000013.1"/>
</dbReference>
<keyword evidence="8" id="KW-1185">Reference proteome</keyword>
<evidence type="ECO:0000259" key="6">
    <source>
        <dbReference type="Pfam" id="PF13515"/>
    </source>
</evidence>
<proteinExistence type="predicted"/>
<comment type="subcellular location">
    <subcellularLocation>
        <location evidence="1">Membrane</location>
        <topology evidence="1">Multi-pass membrane protein</topology>
    </subcellularLocation>
</comment>
<dbReference type="Pfam" id="PF13515">
    <property type="entry name" value="FUSC_2"/>
    <property type="match status" value="1"/>
</dbReference>
<keyword evidence="3 5" id="KW-1133">Transmembrane helix</keyword>
<reference evidence="7 8" key="1">
    <citation type="submission" date="2020-03" db="EMBL/GenBank/DDBJ databases">
        <title>Two novel Motilibacter sp.</title>
        <authorList>
            <person name="Liu S."/>
        </authorList>
    </citation>
    <scope>NUCLEOTIDE SEQUENCE [LARGE SCALE GENOMIC DNA]</scope>
    <source>
        <strain evidence="7 8">E257</strain>
    </source>
</reference>
<feature type="transmembrane region" description="Helical" evidence="5">
    <location>
        <begin position="101"/>
        <end position="122"/>
    </location>
</feature>
<feature type="transmembrane region" description="Helical" evidence="5">
    <location>
        <begin position="77"/>
        <end position="95"/>
    </location>
</feature>
<evidence type="ECO:0000256" key="2">
    <source>
        <dbReference type="ARBA" id="ARBA00022692"/>
    </source>
</evidence>
<accession>A0ABX0GZC9</accession>
<feature type="transmembrane region" description="Helical" evidence="5">
    <location>
        <begin position="129"/>
        <end position="147"/>
    </location>
</feature>
<feature type="transmembrane region" description="Helical" evidence="5">
    <location>
        <begin position="411"/>
        <end position="429"/>
    </location>
</feature>
<evidence type="ECO:0000256" key="4">
    <source>
        <dbReference type="ARBA" id="ARBA00023136"/>
    </source>
</evidence>
<feature type="transmembrane region" description="Helical" evidence="5">
    <location>
        <begin position="343"/>
        <end position="362"/>
    </location>
</feature>
<keyword evidence="2 5" id="KW-0812">Transmembrane</keyword>
<evidence type="ECO:0000256" key="3">
    <source>
        <dbReference type="ARBA" id="ARBA00022989"/>
    </source>
</evidence>
<protein>
    <submittedName>
        <fullName evidence="7">FUSC family protein</fullName>
    </submittedName>
</protein>
<organism evidence="7 8">
    <name type="scientific">Motilibacter deserti</name>
    <dbReference type="NCBI Taxonomy" id="2714956"/>
    <lineage>
        <taxon>Bacteria</taxon>
        <taxon>Bacillati</taxon>
        <taxon>Actinomycetota</taxon>
        <taxon>Actinomycetes</taxon>
        <taxon>Motilibacterales</taxon>
        <taxon>Motilibacteraceae</taxon>
        <taxon>Motilibacter</taxon>
    </lineage>
</organism>
<evidence type="ECO:0000313" key="8">
    <source>
        <dbReference type="Proteomes" id="UP000800981"/>
    </source>
</evidence>
<name>A0ABX0GZC9_9ACTN</name>
<keyword evidence="4 5" id="KW-0472">Membrane</keyword>
<dbReference type="EMBL" id="JAANNP010000013">
    <property type="protein sequence ID" value="NHC14945.1"/>
    <property type="molecule type" value="Genomic_DNA"/>
</dbReference>
<comment type="caution">
    <text evidence="7">The sequence shown here is derived from an EMBL/GenBank/DDBJ whole genome shotgun (WGS) entry which is preliminary data.</text>
</comment>
<evidence type="ECO:0000256" key="1">
    <source>
        <dbReference type="ARBA" id="ARBA00004141"/>
    </source>
</evidence>
<feature type="domain" description="Integral membrane bound transporter" evidence="6">
    <location>
        <begin position="329"/>
        <end position="455"/>
    </location>
</feature>
<gene>
    <name evidence="7" type="ORF">G9H71_14245</name>
</gene>
<feature type="transmembrane region" description="Helical" evidence="5">
    <location>
        <begin position="153"/>
        <end position="173"/>
    </location>
</feature>
<dbReference type="Proteomes" id="UP000800981">
    <property type="component" value="Unassembled WGS sequence"/>
</dbReference>
<feature type="transmembrane region" description="Helical" evidence="5">
    <location>
        <begin position="374"/>
        <end position="399"/>
    </location>
</feature>
<evidence type="ECO:0000313" key="7">
    <source>
        <dbReference type="EMBL" id="NHC14945.1"/>
    </source>
</evidence>
<dbReference type="InterPro" id="IPR049453">
    <property type="entry name" value="Memb_transporter_dom"/>
</dbReference>
<evidence type="ECO:0000256" key="5">
    <source>
        <dbReference type="SAM" id="Phobius"/>
    </source>
</evidence>
<feature type="transmembrane region" description="Helical" evidence="5">
    <location>
        <begin position="319"/>
        <end position="337"/>
    </location>
</feature>
<sequence length="542" mass="55598">MRGRLDLLARGLSLRGLLVLRPVDAVWAPALRAAVAVAVPLVVLLAVDRLDLAAWAGFGAFNGLYARDEAYPARARVLAVVGAALVAVVAIGSAAGAAESVLLSSVTVGALAAAGTVLCAALRTGPPGALFLTFAGAASAAIPGELADVPQRAALTAAAAAAAWAVGMSGWLARPYAPERLAVARALDAVAALAGPGTPAPGARHRAALAVQHAWQRVGRLETRRRGGDAVAARLRPVVARAETALHEPPAPERASAIREAARALRQGGDAPALTPRPDEAAELEGWSVEGMYAAAGAPSRRRQLLALLRRPSALLEPAVLRVLVAVTLAGLLAHAVGLGQTYWAAVAAVAALQAPHAAAAVARGVQRSIGTAVGVLGAGLLLAVEPGAAAMVASIVALQLLAELYVARNYALAMLFITPLSLLLTEIGRHTGTGELVRDRLLDTVLGAGVAIVCTLALADRHASPRLQAALTTCRAAYDRAARPEPEQADVEQLAQRLLELRTAYDVAAGEPVADELPAEEVLDLERSGHELLAAYARRGR</sequence>
<feature type="transmembrane region" description="Helical" evidence="5">
    <location>
        <begin position="35"/>
        <end position="65"/>
    </location>
</feature>